<feature type="non-terminal residue" evidence="1">
    <location>
        <position position="1"/>
    </location>
</feature>
<dbReference type="Proteomes" id="UP001365781">
    <property type="component" value="Unassembled WGS sequence"/>
</dbReference>
<evidence type="ECO:0000313" key="1">
    <source>
        <dbReference type="EMBL" id="MEI5617534.1"/>
    </source>
</evidence>
<evidence type="ECO:0000313" key="2">
    <source>
        <dbReference type="Proteomes" id="UP001365781"/>
    </source>
</evidence>
<dbReference type="SUPFAM" id="SSF81606">
    <property type="entry name" value="PP2C-like"/>
    <property type="match status" value="1"/>
</dbReference>
<dbReference type="InterPro" id="IPR036457">
    <property type="entry name" value="PPM-type-like_dom_sf"/>
</dbReference>
<proteinExistence type="predicted"/>
<dbReference type="EMBL" id="JBBAYM010000751">
    <property type="protein sequence ID" value="MEI5617534.1"/>
    <property type="molecule type" value="Genomic_DNA"/>
</dbReference>
<name>A0ABU8GWI9_9ACTN</name>
<comment type="caution">
    <text evidence="1">The sequence shown here is derived from an EMBL/GenBank/DDBJ whole genome shotgun (WGS) entry which is preliminary data.</text>
</comment>
<protein>
    <recommendedName>
        <fullName evidence="3">PPM-type phosphatase domain-containing protein</fullName>
    </recommendedName>
</protein>
<sequence>PERHILTKSLNLRRKFAPETFELDTSTDDVLILATDGFWMELNKAQQQKFINEPNVCFPDKYLVDDTSVLLITWSAPEQK</sequence>
<accession>A0ABU8GWI9</accession>
<dbReference type="RefSeq" id="WP_336559369.1">
    <property type="nucleotide sequence ID" value="NZ_JBBAYM010000751.1"/>
</dbReference>
<keyword evidence="2" id="KW-1185">Reference proteome</keyword>
<gene>
    <name evidence="1" type="ORF">WB403_51470</name>
</gene>
<reference evidence="1 2" key="1">
    <citation type="submission" date="2024-03" db="EMBL/GenBank/DDBJ databases">
        <title>First Report of Pectobacterium brasiliscabiei causing potato scab in china.</title>
        <authorList>
            <person name="Handique U."/>
        </authorList>
    </citation>
    <scope>NUCLEOTIDE SEQUENCE [LARGE SCALE GENOMIC DNA]</scope>
    <source>
        <strain evidence="1 2">ZRIMU1503</strain>
    </source>
</reference>
<evidence type="ECO:0008006" key="3">
    <source>
        <dbReference type="Google" id="ProtNLM"/>
    </source>
</evidence>
<organism evidence="1 2">
    <name type="scientific">Streptomyces brasiliscabiei</name>
    <dbReference type="NCBI Taxonomy" id="2736302"/>
    <lineage>
        <taxon>Bacteria</taxon>
        <taxon>Bacillati</taxon>
        <taxon>Actinomycetota</taxon>
        <taxon>Actinomycetes</taxon>
        <taxon>Kitasatosporales</taxon>
        <taxon>Streptomycetaceae</taxon>
        <taxon>Streptomyces</taxon>
    </lineage>
</organism>
<dbReference type="Gene3D" id="3.60.40.10">
    <property type="entry name" value="PPM-type phosphatase domain"/>
    <property type="match status" value="1"/>
</dbReference>
<feature type="non-terminal residue" evidence="1">
    <location>
        <position position="80"/>
    </location>
</feature>